<proteinExistence type="predicted"/>
<comment type="caution">
    <text evidence="1">The sequence shown here is derived from an EMBL/GenBank/DDBJ whole genome shotgun (WGS) entry which is preliminary data.</text>
</comment>
<evidence type="ECO:0000313" key="2">
    <source>
        <dbReference type="Proteomes" id="UP000314294"/>
    </source>
</evidence>
<protein>
    <submittedName>
        <fullName evidence="1">Uncharacterized protein</fullName>
    </submittedName>
</protein>
<dbReference type="AlphaFoldDB" id="A0A4Z2IDE8"/>
<organism evidence="1 2">
    <name type="scientific">Liparis tanakae</name>
    <name type="common">Tanaka's snailfish</name>
    <dbReference type="NCBI Taxonomy" id="230148"/>
    <lineage>
        <taxon>Eukaryota</taxon>
        <taxon>Metazoa</taxon>
        <taxon>Chordata</taxon>
        <taxon>Craniata</taxon>
        <taxon>Vertebrata</taxon>
        <taxon>Euteleostomi</taxon>
        <taxon>Actinopterygii</taxon>
        <taxon>Neopterygii</taxon>
        <taxon>Teleostei</taxon>
        <taxon>Neoteleostei</taxon>
        <taxon>Acanthomorphata</taxon>
        <taxon>Eupercaria</taxon>
        <taxon>Perciformes</taxon>
        <taxon>Cottioidei</taxon>
        <taxon>Cottales</taxon>
        <taxon>Liparidae</taxon>
        <taxon>Liparis</taxon>
    </lineage>
</organism>
<accession>A0A4Z2IDE8</accession>
<gene>
    <name evidence="1" type="ORF">EYF80_013753</name>
</gene>
<dbReference type="Proteomes" id="UP000314294">
    <property type="component" value="Unassembled WGS sequence"/>
</dbReference>
<name>A0A4Z2IDE8_9TELE</name>
<sequence length="82" mass="9177">MLKTTIQIPFSSARMKPSYEGSARPAVESKRKMTVRTLKDCRLVIVIFSTSCGKKGARESESENDPKTIEGFGCKLEYREAT</sequence>
<evidence type="ECO:0000313" key="1">
    <source>
        <dbReference type="EMBL" id="TNN75990.1"/>
    </source>
</evidence>
<keyword evidence="2" id="KW-1185">Reference proteome</keyword>
<dbReference type="EMBL" id="SRLO01000097">
    <property type="protein sequence ID" value="TNN75990.1"/>
    <property type="molecule type" value="Genomic_DNA"/>
</dbReference>
<reference evidence="1 2" key="1">
    <citation type="submission" date="2019-03" db="EMBL/GenBank/DDBJ databases">
        <title>First draft genome of Liparis tanakae, snailfish: a comprehensive survey of snailfish specific genes.</title>
        <authorList>
            <person name="Kim W."/>
            <person name="Song I."/>
            <person name="Jeong J.-H."/>
            <person name="Kim D."/>
            <person name="Kim S."/>
            <person name="Ryu S."/>
            <person name="Song J.Y."/>
            <person name="Lee S.K."/>
        </authorList>
    </citation>
    <scope>NUCLEOTIDE SEQUENCE [LARGE SCALE GENOMIC DNA]</scope>
    <source>
        <tissue evidence="1">Muscle</tissue>
    </source>
</reference>